<evidence type="ECO:0000259" key="3">
    <source>
        <dbReference type="Pfam" id="PF00077"/>
    </source>
</evidence>
<feature type="domain" description="Retropepsins" evidence="3">
    <location>
        <begin position="23"/>
        <end position="108"/>
    </location>
</feature>
<dbReference type="CDD" id="cd00303">
    <property type="entry name" value="retropepsin_like"/>
    <property type="match status" value="1"/>
</dbReference>
<accession>A0ABR1A1F5</accession>
<dbReference type="InterPro" id="IPR021109">
    <property type="entry name" value="Peptidase_aspartic_dom_sf"/>
</dbReference>
<evidence type="ECO:0000256" key="1">
    <source>
        <dbReference type="ARBA" id="ARBA00022801"/>
    </source>
</evidence>
<feature type="region of interest" description="Disordered" evidence="2">
    <location>
        <begin position="149"/>
        <end position="200"/>
    </location>
</feature>
<dbReference type="InterPro" id="IPR043502">
    <property type="entry name" value="DNA/RNA_pol_sf"/>
</dbReference>
<evidence type="ECO:0000313" key="5">
    <source>
        <dbReference type="Proteomes" id="UP001369086"/>
    </source>
</evidence>
<dbReference type="Proteomes" id="UP001369086">
    <property type="component" value="Unassembled WGS sequence"/>
</dbReference>
<name>A0ABR1A1F5_HUSHU</name>
<sequence length="309" mass="34624">MDCHVVTTVNNLFSCSSPKTEYVVAVKIGDKSTVALLDSGCGQSLISSDLVGEHFSTDQAEVRIMCIHGDIKTYPATTVNLKIGSQEVKLKVGVLPRLPYPVIVGCDCTEFARLVQLREVFVATKEAGPSSGQDQELSELFPFDEEVLAEPGKTRKTRSQKYRTQAKPQRLPGGKYTSKSADPQKRVGQPNRESESLGSLEENLPEMWEELAVSPLDFKREQIEDKNLQYAFNQAVVPDEPRVRVKPFRIPESKQGDLAKEIKTMLELQVIEESNSDWCSPVLMVPKPDGTIRFCMDFERKKSERNIKV</sequence>
<keyword evidence="5" id="KW-1185">Reference proteome</keyword>
<evidence type="ECO:0000313" key="4">
    <source>
        <dbReference type="EMBL" id="KAK6490927.1"/>
    </source>
</evidence>
<dbReference type="PANTHER" id="PTHR46888:SF1">
    <property type="entry name" value="RIBONUCLEASE H"/>
    <property type="match status" value="1"/>
</dbReference>
<organism evidence="4 5">
    <name type="scientific">Huso huso</name>
    <name type="common">Beluga</name>
    <name type="synonym">Acipenser huso</name>
    <dbReference type="NCBI Taxonomy" id="61971"/>
    <lineage>
        <taxon>Eukaryota</taxon>
        <taxon>Metazoa</taxon>
        <taxon>Chordata</taxon>
        <taxon>Craniata</taxon>
        <taxon>Vertebrata</taxon>
        <taxon>Euteleostomi</taxon>
        <taxon>Actinopterygii</taxon>
        <taxon>Chondrostei</taxon>
        <taxon>Acipenseriformes</taxon>
        <taxon>Acipenseridae</taxon>
        <taxon>Huso</taxon>
    </lineage>
</organism>
<dbReference type="Gene3D" id="2.40.70.10">
    <property type="entry name" value="Acid Proteases"/>
    <property type="match status" value="1"/>
</dbReference>
<dbReference type="PANTHER" id="PTHR46888">
    <property type="entry name" value="ZINC KNUCKLE DOMAINCONTAINING PROTEIN-RELATED"/>
    <property type="match status" value="1"/>
</dbReference>
<comment type="caution">
    <text evidence="4">The sequence shown here is derived from an EMBL/GenBank/DDBJ whole genome shotgun (WGS) entry which is preliminary data.</text>
</comment>
<protein>
    <recommendedName>
        <fullName evidence="3">Retropepsins domain-containing protein</fullName>
    </recommendedName>
</protein>
<dbReference type="InterPro" id="IPR018061">
    <property type="entry name" value="Retropepsins"/>
</dbReference>
<dbReference type="EMBL" id="JAHFZB010000004">
    <property type="protein sequence ID" value="KAK6490927.1"/>
    <property type="molecule type" value="Genomic_DNA"/>
</dbReference>
<keyword evidence="1" id="KW-0378">Hydrolase</keyword>
<gene>
    <name evidence="4" type="ORF">HHUSO_G5624</name>
</gene>
<proteinExistence type="predicted"/>
<dbReference type="SUPFAM" id="SSF50630">
    <property type="entry name" value="Acid proteases"/>
    <property type="match status" value="1"/>
</dbReference>
<dbReference type="Pfam" id="PF00077">
    <property type="entry name" value="RVP"/>
    <property type="match status" value="1"/>
</dbReference>
<dbReference type="SUPFAM" id="SSF56672">
    <property type="entry name" value="DNA/RNA polymerases"/>
    <property type="match status" value="1"/>
</dbReference>
<dbReference type="Gene3D" id="3.10.10.10">
    <property type="entry name" value="HIV Type 1 Reverse Transcriptase, subunit A, domain 1"/>
    <property type="match status" value="1"/>
</dbReference>
<evidence type="ECO:0000256" key="2">
    <source>
        <dbReference type="SAM" id="MobiDB-lite"/>
    </source>
</evidence>
<reference evidence="4 5" key="1">
    <citation type="submission" date="2021-05" db="EMBL/GenBank/DDBJ databases">
        <authorList>
            <person name="Zahm M."/>
            <person name="Klopp C."/>
            <person name="Cabau C."/>
            <person name="Kuhl H."/>
            <person name="Suciu R."/>
            <person name="Ciorpac M."/>
            <person name="Holostenco D."/>
            <person name="Gessner J."/>
            <person name="Wuertz S."/>
            <person name="Hohne C."/>
            <person name="Stock M."/>
            <person name="Gislard M."/>
            <person name="Lluch J."/>
            <person name="Milhes M."/>
            <person name="Lampietro C."/>
            <person name="Lopez Roques C."/>
            <person name="Donnadieu C."/>
            <person name="Du K."/>
            <person name="Schartl M."/>
            <person name="Guiguen Y."/>
        </authorList>
    </citation>
    <scope>NUCLEOTIDE SEQUENCE [LARGE SCALE GENOMIC DNA]</scope>
    <source>
        <strain evidence="4">Hh-F2</strain>
        <tissue evidence="4">Blood</tissue>
    </source>
</reference>